<dbReference type="AlphaFoldDB" id="A0AAW0HUP2"/>
<feature type="non-terminal residue" evidence="3">
    <location>
        <position position="203"/>
    </location>
</feature>
<organism evidence="3 4">
    <name type="scientific">Myodes glareolus</name>
    <name type="common">Bank vole</name>
    <name type="synonym">Clethrionomys glareolus</name>
    <dbReference type="NCBI Taxonomy" id="447135"/>
    <lineage>
        <taxon>Eukaryota</taxon>
        <taxon>Metazoa</taxon>
        <taxon>Chordata</taxon>
        <taxon>Craniata</taxon>
        <taxon>Vertebrata</taxon>
        <taxon>Euteleostomi</taxon>
        <taxon>Mammalia</taxon>
        <taxon>Eutheria</taxon>
        <taxon>Euarchontoglires</taxon>
        <taxon>Glires</taxon>
        <taxon>Rodentia</taxon>
        <taxon>Myomorpha</taxon>
        <taxon>Muroidea</taxon>
        <taxon>Cricetidae</taxon>
        <taxon>Arvicolinae</taxon>
        <taxon>Myodes</taxon>
    </lineage>
</organism>
<feature type="signal peptide" evidence="1">
    <location>
        <begin position="1"/>
        <end position="19"/>
    </location>
</feature>
<dbReference type="GO" id="GO:0006629">
    <property type="term" value="P:lipid metabolic process"/>
    <property type="evidence" value="ECO:0007669"/>
    <property type="project" value="InterPro"/>
</dbReference>
<comment type="caution">
    <text evidence="3">The sequence shown here is derived from an EMBL/GenBank/DDBJ whole genome shotgun (WGS) entry which is preliminary data.</text>
</comment>
<gene>
    <name evidence="3" type="ORF">U0070_009649</name>
</gene>
<dbReference type="EMBL" id="JBBHLL010000324">
    <property type="protein sequence ID" value="KAK7805874.1"/>
    <property type="molecule type" value="Genomic_DNA"/>
</dbReference>
<keyword evidence="1" id="KW-0732">Signal</keyword>
<dbReference type="Gene3D" id="3.40.50.1820">
    <property type="entry name" value="alpha/beta hydrolase"/>
    <property type="match status" value="1"/>
</dbReference>
<dbReference type="Proteomes" id="UP001488838">
    <property type="component" value="Unassembled WGS sequence"/>
</dbReference>
<feature type="domain" description="Partial AB-hydrolase lipase" evidence="2">
    <location>
        <begin position="35"/>
        <end position="94"/>
    </location>
</feature>
<keyword evidence="4" id="KW-1185">Reference proteome</keyword>
<reference evidence="3 4" key="1">
    <citation type="journal article" date="2023" name="bioRxiv">
        <title>Conserved and derived expression patterns and positive selection on dental genes reveal complex evolutionary context of ever-growing rodent molars.</title>
        <authorList>
            <person name="Calamari Z.T."/>
            <person name="Song A."/>
            <person name="Cohen E."/>
            <person name="Akter M."/>
            <person name="Roy R.D."/>
            <person name="Hallikas O."/>
            <person name="Christensen M.M."/>
            <person name="Li P."/>
            <person name="Marangoni P."/>
            <person name="Jernvall J."/>
            <person name="Klein O.D."/>
        </authorList>
    </citation>
    <scope>NUCLEOTIDE SEQUENCE [LARGE SCALE GENOMIC DNA]</scope>
    <source>
        <strain evidence="3">V071</strain>
    </source>
</reference>
<sequence length="203" mass="22969">MQLLLLTMCILLTLEKTLCFFKLKTRNPEANMNVIISYWGYPSEEYEVVTEDGYILPINHISYGKSNLSNSAPKPVVYLQHGWTLTSGIWVANLPSNSMDFLLADAGYDVWMGNSRGNIYARKHVFDEMIKYDLPATIDFILQNTGQKQLYYVGYSQGSTIAFSSNPQLAQKNQNPLLIGSGLYWQIHNKCSLDVCIHPTNSV</sequence>
<evidence type="ECO:0000259" key="2">
    <source>
        <dbReference type="Pfam" id="PF04083"/>
    </source>
</evidence>
<evidence type="ECO:0000256" key="1">
    <source>
        <dbReference type="SAM" id="SignalP"/>
    </source>
</evidence>
<evidence type="ECO:0000313" key="3">
    <source>
        <dbReference type="EMBL" id="KAK7805874.1"/>
    </source>
</evidence>
<feature type="chain" id="PRO_5043339933" description="Partial AB-hydrolase lipase domain-containing protein" evidence="1">
    <location>
        <begin position="20"/>
        <end position="203"/>
    </location>
</feature>
<dbReference type="Pfam" id="PF04083">
    <property type="entry name" value="Abhydro_lipase"/>
    <property type="match status" value="1"/>
</dbReference>
<proteinExistence type="predicted"/>
<name>A0AAW0HUP2_MYOGA</name>
<dbReference type="InterPro" id="IPR029058">
    <property type="entry name" value="AB_hydrolase_fold"/>
</dbReference>
<dbReference type="InterPro" id="IPR006693">
    <property type="entry name" value="AB_hydrolase_lipase"/>
</dbReference>
<evidence type="ECO:0000313" key="4">
    <source>
        <dbReference type="Proteomes" id="UP001488838"/>
    </source>
</evidence>
<accession>A0AAW0HUP2</accession>
<dbReference type="SUPFAM" id="SSF53474">
    <property type="entry name" value="alpha/beta-Hydrolases"/>
    <property type="match status" value="1"/>
</dbReference>
<dbReference type="PANTHER" id="PTHR11005">
    <property type="entry name" value="LYSOSOMAL ACID LIPASE-RELATED"/>
    <property type="match status" value="1"/>
</dbReference>
<protein>
    <recommendedName>
        <fullName evidence="2">Partial AB-hydrolase lipase domain-containing protein</fullName>
    </recommendedName>
</protein>